<dbReference type="EMBL" id="JTDE01007583">
    <property type="protein sequence ID" value="KAF7238177.1"/>
    <property type="molecule type" value="Genomic_DNA"/>
</dbReference>
<gene>
    <name evidence="1" type="ORF">EG68_11313</name>
</gene>
<organism evidence="1 2">
    <name type="scientific">Paragonimus skrjabini miyazakii</name>
    <dbReference type="NCBI Taxonomy" id="59628"/>
    <lineage>
        <taxon>Eukaryota</taxon>
        <taxon>Metazoa</taxon>
        <taxon>Spiralia</taxon>
        <taxon>Lophotrochozoa</taxon>
        <taxon>Platyhelminthes</taxon>
        <taxon>Trematoda</taxon>
        <taxon>Digenea</taxon>
        <taxon>Plagiorchiida</taxon>
        <taxon>Troglotremata</taxon>
        <taxon>Troglotrematidae</taxon>
        <taxon>Paragonimus</taxon>
    </lineage>
</organism>
<proteinExistence type="predicted"/>
<evidence type="ECO:0000313" key="1">
    <source>
        <dbReference type="EMBL" id="KAF7238177.1"/>
    </source>
</evidence>
<dbReference type="AlphaFoldDB" id="A0A8S9YEW9"/>
<protein>
    <submittedName>
        <fullName evidence="1">Uncharacterized protein</fullName>
    </submittedName>
</protein>
<dbReference type="Proteomes" id="UP000822476">
    <property type="component" value="Unassembled WGS sequence"/>
</dbReference>
<reference evidence="1" key="1">
    <citation type="submission" date="2019-07" db="EMBL/GenBank/DDBJ databases">
        <title>Annotation for the trematode Paragonimus miyazaki's.</title>
        <authorList>
            <person name="Choi Y.-J."/>
        </authorList>
    </citation>
    <scope>NUCLEOTIDE SEQUENCE</scope>
    <source>
        <strain evidence="1">Japan</strain>
    </source>
</reference>
<comment type="caution">
    <text evidence="1">The sequence shown here is derived from an EMBL/GenBank/DDBJ whole genome shotgun (WGS) entry which is preliminary data.</text>
</comment>
<name>A0A8S9YEW9_9TREM</name>
<keyword evidence="2" id="KW-1185">Reference proteome</keyword>
<sequence length="99" mass="11594">MNCELKGPPPVKGKLIPLKWSTTLEFFTNVYTRDISMNDVNIPTRADFGGQRNIRLNHAIVRKYEDFYQLLKECYRCLEPNSTATLDKCYFFLVVCRSH</sequence>
<evidence type="ECO:0000313" key="2">
    <source>
        <dbReference type="Proteomes" id="UP000822476"/>
    </source>
</evidence>
<accession>A0A8S9YEW9</accession>